<dbReference type="GeneID" id="101858899"/>
<sequence length="601" mass="68035">MFYPGRITDDGLTKKEQLCSEPFCTPEVDEDRKPDDFPVVKTEPGSHCSCSCDSIDRDVKPDFGSVGTEVMEEFGSTLMLHLEEESTAAVESEPFDRKIKRNFEVPCSENDDGRRAVENKCSDIEIKEEPLFLFPEEQEISARSVQCSKSADIVVKEELQSELYTGHSLEVEPEVENYNVKQEVLEPEGEPVLNHSSQAEGMQLQISDVWSLCMEQSSDPSKERISSVILDPEKAFDPHHGKAYDREMHSKGVNDGYGQKPKDCTSTIKTVKLNTNMEVIYVTHMPTQVSEEKWVNEEGRPIAIKSSVPCGFSSDIVGLSECHVSNLNLSRAQSLATSVNCTQSSDVTLPQLLKESHAGQNDAGLPDGPEFVSGKKTNAGEKPKYKCEVCGKRVSCKRSHQKTHSGEKPYKCEVCGSWFRSNSNLKRHKQTHTGEKLFKCEVCGLSFAYSCSLKNHKVKHTGEKPYMCEVCGAEFTDRFKLYRHKHSHSGEKPYKCEVCGKRFAQRHRLKSHARIHTGEKPYECDVCGSSFTFRYYLNAHKRIHTGEKRFKCDVCDLRFTTSYSLTCHKRTHTGEKPYKCEVCGKAYVQKRDLASHKERHR</sequence>
<dbReference type="InterPro" id="IPR050527">
    <property type="entry name" value="Snail/Krueppel_Znf"/>
</dbReference>
<feature type="domain" description="C2H2-type" evidence="8">
    <location>
        <begin position="385"/>
        <end position="409"/>
    </location>
</feature>
<dbReference type="PANTHER" id="PTHR24388:SF54">
    <property type="entry name" value="PROTEIN ESCARGOT"/>
    <property type="match status" value="1"/>
</dbReference>
<accession>A0ABM1W228</accession>
<feature type="domain" description="C2H2-type" evidence="8">
    <location>
        <begin position="550"/>
        <end position="577"/>
    </location>
</feature>
<keyword evidence="2" id="KW-0479">Metal-binding</keyword>
<dbReference type="Gene3D" id="3.30.160.60">
    <property type="entry name" value="Classic Zinc Finger"/>
    <property type="match status" value="8"/>
</dbReference>
<dbReference type="Pfam" id="PF00096">
    <property type="entry name" value="zf-C2H2"/>
    <property type="match status" value="4"/>
</dbReference>
<evidence type="ECO:0000256" key="1">
    <source>
        <dbReference type="ARBA" id="ARBA00004123"/>
    </source>
</evidence>
<dbReference type="PANTHER" id="PTHR24388">
    <property type="entry name" value="ZINC FINGER PROTEIN"/>
    <property type="match status" value="1"/>
</dbReference>
<evidence type="ECO:0000256" key="4">
    <source>
        <dbReference type="ARBA" id="ARBA00022771"/>
    </source>
</evidence>
<dbReference type="RefSeq" id="XP_035828721.1">
    <property type="nucleotide sequence ID" value="XM_035972828.1"/>
</dbReference>
<dbReference type="InterPro" id="IPR013087">
    <property type="entry name" value="Znf_C2H2_type"/>
</dbReference>
<keyword evidence="4 7" id="KW-0863">Zinc-finger</keyword>
<dbReference type="SMART" id="SM00355">
    <property type="entry name" value="ZnF_C2H2"/>
    <property type="match status" value="8"/>
</dbReference>
<evidence type="ECO:0000259" key="8">
    <source>
        <dbReference type="PROSITE" id="PS50157"/>
    </source>
</evidence>
<evidence type="ECO:0000313" key="10">
    <source>
        <dbReference type="RefSeq" id="XP_035828721.1"/>
    </source>
</evidence>
<feature type="domain" description="C2H2-type" evidence="8">
    <location>
        <begin position="522"/>
        <end position="549"/>
    </location>
</feature>
<reference evidence="10" key="1">
    <citation type="submission" date="2025-08" db="UniProtKB">
        <authorList>
            <consortium name="RefSeq"/>
        </authorList>
    </citation>
    <scope>IDENTIFICATION</scope>
</reference>
<dbReference type="PROSITE" id="PS50157">
    <property type="entry name" value="ZINC_FINGER_C2H2_2"/>
    <property type="match status" value="8"/>
</dbReference>
<feature type="domain" description="C2H2-type" evidence="8">
    <location>
        <begin position="578"/>
        <end position="601"/>
    </location>
</feature>
<feature type="domain" description="C2H2-type" evidence="8">
    <location>
        <begin position="466"/>
        <end position="493"/>
    </location>
</feature>
<dbReference type="Pfam" id="PF13894">
    <property type="entry name" value="zf-C2H2_4"/>
    <property type="match status" value="1"/>
</dbReference>
<evidence type="ECO:0000313" key="9">
    <source>
        <dbReference type="Proteomes" id="UP000694888"/>
    </source>
</evidence>
<protein>
    <submittedName>
        <fullName evidence="10">Zinc finger protein 708</fullName>
    </submittedName>
</protein>
<keyword evidence="3" id="KW-0677">Repeat</keyword>
<evidence type="ECO:0000256" key="6">
    <source>
        <dbReference type="ARBA" id="ARBA00023242"/>
    </source>
</evidence>
<organism evidence="9 10">
    <name type="scientific">Aplysia californica</name>
    <name type="common">California sea hare</name>
    <dbReference type="NCBI Taxonomy" id="6500"/>
    <lineage>
        <taxon>Eukaryota</taxon>
        <taxon>Metazoa</taxon>
        <taxon>Spiralia</taxon>
        <taxon>Lophotrochozoa</taxon>
        <taxon>Mollusca</taxon>
        <taxon>Gastropoda</taxon>
        <taxon>Heterobranchia</taxon>
        <taxon>Euthyneura</taxon>
        <taxon>Tectipleura</taxon>
        <taxon>Aplysiida</taxon>
        <taxon>Aplysioidea</taxon>
        <taxon>Aplysiidae</taxon>
        <taxon>Aplysia</taxon>
    </lineage>
</organism>
<feature type="domain" description="C2H2-type" evidence="8">
    <location>
        <begin position="438"/>
        <end position="465"/>
    </location>
</feature>
<keyword evidence="6" id="KW-0539">Nucleus</keyword>
<name>A0ABM1W228_APLCA</name>
<keyword evidence="9" id="KW-1185">Reference proteome</keyword>
<dbReference type="PROSITE" id="PS00028">
    <property type="entry name" value="ZINC_FINGER_C2H2_1"/>
    <property type="match status" value="7"/>
</dbReference>
<comment type="subcellular location">
    <subcellularLocation>
        <location evidence="1">Nucleus</location>
    </subcellularLocation>
</comment>
<dbReference type="InterPro" id="IPR036236">
    <property type="entry name" value="Znf_C2H2_sf"/>
</dbReference>
<feature type="domain" description="C2H2-type" evidence="8">
    <location>
        <begin position="410"/>
        <end position="437"/>
    </location>
</feature>
<evidence type="ECO:0000256" key="2">
    <source>
        <dbReference type="ARBA" id="ARBA00022723"/>
    </source>
</evidence>
<gene>
    <name evidence="10" type="primary">LOC101858899</name>
</gene>
<dbReference type="SUPFAM" id="SSF57667">
    <property type="entry name" value="beta-beta-alpha zinc fingers"/>
    <property type="match status" value="4"/>
</dbReference>
<dbReference type="Pfam" id="PF13912">
    <property type="entry name" value="zf-C2H2_6"/>
    <property type="match status" value="1"/>
</dbReference>
<evidence type="ECO:0000256" key="7">
    <source>
        <dbReference type="PROSITE-ProRule" id="PRU00042"/>
    </source>
</evidence>
<dbReference type="Proteomes" id="UP000694888">
    <property type="component" value="Unplaced"/>
</dbReference>
<feature type="domain" description="C2H2-type" evidence="8">
    <location>
        <begin position="494"/>
        <end position="521"/>
    </location>
</feature>
<keyword evidence="5" id="KW-0862">Zinc</keyword>
<evidence type="ECO:0000256" key="3">
    <source>
        <dbReference type="ARBA" id="ARBA00022737"/>
    </source>
</evidence>
<proteinExistence type="predicted"/>
<evidence type="ECO:0000256" key="5">
    <source>
        <dbReference type="ARBA" id="ARBA00022833"/>
    </source>
</evidence>